<dbReference type="Pfam" id="PF00497">
    <property type="entry name" value="SBP_bac_3"/>
    <property type="match status" value="1"/>
</dbReference>
<evidence type="ECO:0000256" key="3">
    <source>
        <dbReference type="ARBA" id="ARBA00022729"/>
    </source>
</evidence>
<dbReference type="SUPFAM" id="SSF53850">
    <property type="entry name" value="Periplasmic binding protein-like II"/>
    <property type="match status" value="1"/>
</dbReference>
<dbReference type="SMART" id="SM00062">
    <property type="entry name" value="PBPb"/>
    <property type="match status" value="1"/>
</dbReference>
<dbReference type="InterPro" id="IPR001638">
    <property type="entry name" value="Solute-binding_3/MltF_N"/>
</dbReference>
<dbReference type="InterPro" id="IPR023346">
    <property type="entry name" value="Lysozyme-like_dom_sf"/>
</dbReference>
<comment type="subcellular location">
    <subcellularLocation>
        <location evidence="1">Cell outer membrane</location>
        <topology evidence="1">Peripheral membrane protein</topology>
    </subcellularLocation>
</comment>
<comment type="similarity">
    <text evidence="2">Belongs to the transglycosylase Slt family.</text>
</comment>
<dbReference type="EMBL" id="JBCDNA010000001">
    <property type="protein sequence ID" value="MEL4454673.1"/>
    <property type="molecule type" value="Genomic_DNA"/>
</dbReference>
<feature type="domain" description="Solute-binding protein family 3/N-terminal" evidence="5">
    <location>
        <begin position="58"/>
        <end position="295"/>
    </location>
</feature>
<dbReference type="Pfam" id="PF01464">
    <property type="entry name" value="SLT"/>
    <property type="match status" value="1"/>
</dbReference>
<evidence type="ECO:0000256" key="4">
    <source>
        <dbReference type="ARBA" id="ARBA00023237"/>
    </source>
</evidence>
<keyword evidence="7" id="KW-1185">Reference proteome</keyword>
<dbReference type="Gene3D" id="3.40.190.10">
    <property type="entry name" value="Periplasmic binding protein-like II"/>
    <property type="match status" value="2"/>
</dbReference>
<accession>A0ABU9KWV6</accession>
<dbReference type="InterPro" id="IPR000189">
    <property type="entry name" value="Transglyc_AS"/>
</dbReference>
<dbReference type="PROSITE" id="PS00922">
    <property type="entry name" value="TRANSGLYCOSYLASE"/>
    <property type="match status" value="1"/>
</dbReference>
<dbReference type="PANTHER" id="PTHR35936">
    <property type="entry name" value="MEMBRANE-BOUND LYTIC MUREIN TRANSGLYCOSYLASE F"/>
    <property type="match status" value="1"/>
</dbReference>
<evidence type="ECO:0000313" key="7">
    <source>
        <dbReference type="Proteomes" id="UP001474120"/>
    </source>
</evidence>
<proteinExistence type="inferred from homology"/>
<dbReference type="CDD" id="cd13403">
    <property type="entry name" value="MLTF-like"/>
    <property type="match status" value="1"/>
</dbReference>
<organism evidence="6 7">
    <name type="scientific">Lutimonas vermicola</name>
    <dbReference type="NCBI Taxonomy" id="414288"/>
    <lineage>
        <taxon>Bacteria</taxon>
        <taxon>Pseudomonadati</taxon>
        <taxon>Bacteroidota</taxon>
        <taxon>Flavobacteriia</taxon>
        <taxon>Flavobacteriales</taxon>
        <taxon>Flavobacteriaceae</taxon>
        <taxon>Lutimonas</taxon>
    </lineage>
</organism>
<dbReference type="InterPro" id="IPR008258">
    <property type="entry name" value="Transglycosylase_SLT_dom_1"/>
</dbReference>
<evidence type="ECO:0000259" key="5">
    <source>
        <dbReference type="SMART" id="SM00062"/>
    </source>
</evidence>
<keyword evidence="4" id="KW-0472">Membrane</keyword>
<evidence type="ECO:0000256" key="2">
    <source>
        <dbReference type="ARBA" id="ARBA00007734"/>
    </source>
</evidence>
<dbReference type="SUPFAM" id="SSF53955">
    <property type="entry name" value="Lysozyme-like"/>
    <property type="match status" value="1"/>
</dbReference>
<comment type="caution">
    <text evidence="6">The sequence shown here is derived from an EMBL/GenBank/DDBJ whole genome shotgun (WGS) entry which is preliminary data.</text>
</comment>
<dbReference type="RefSeq" id="WP_342158271.1">
    <property type="nucleotide sequence ID" value="NZ_JBCDNA010000001.1"/>
</dbReference>
<dbReference type="Proteomes" id="UP001474120">
    <property type="component" value="Unassembled WGS sequence"/>
</dbReference>
<sequence>MNEKTKFRLGKWFLFGVLLLTVTVFSACSSNSKKEKLKIHIEGKHIDYDLDEIVESGVLKVITTYSPTGYFLYRGETMGFEYEIFKRLADRLGISLEMVIAKNVDSVIPMLNRGEGDIIALGYTITTDRKEDVSFTEPYLVTHQSLIQRKPDNWRKMTRDKIKESLATDIIDLINDTVSVRINSSYYQRLRELTNELGDSIYIEVLPGELSDEEIIKMVSQGEIKYSIIDNHKAAIHKSYFPNIDVDTPVSLSQRIAWAVRKSSPELLAVINQGLKVIKRKPDYNMIYKKYFENKRQFHKRLDSEYYTGTTGKFSEYDELVKKYATNLGWDWILVKSLIYQESMFNASNKSWAGAKGLMQLMPATAEEMGISKINDPEQNIKAGSNYLKRMDSYWEQIPDSIQRIKFAMASYNCGYGHIKDAQKLAIKYGKDSLRWDDGVDFFVMNLSKPKYYNDPVVEFGYARGNEPYEYVKDIFERYKNYKTLAAQ</sequence>
<dbReference type="PROSITE" id="PS51257">
    <property type="entry name" value="PROKAR_LIPOPROTEIN"/>
    <property type="match status" value="1"/>
</dbReference>
<keyword evidence="4" id="KW-0998">Cell outer membrane</keyword>
<name>A0ABU9KWV6_9FLAO</name>
<evidence type="ECO:0000256" key="1">
    <source>
        <dbReference type="ARBA" id="ARBA00004339"/>
    </source>
</evidence>
<reference evidence="6 7" key="1">
    <citation type="submission" date="2024-04" db="EMBL/GenBank/DDBJ databases">
        <title>whole genome sequencing of Lutimonas vermicola strain IMCC1616.</title>
        <authorList>
            <person name="Bae S.S."/>
        </authorList>
    </citation>
    <scope>NUCLEOTIDE SEQUENCE [LARGE SCALE GENOMIC DNA]</scope>
    <source>
        <strain evidence="6 7">IMCC1616</strain>
    </source>
</reference>
<dbReference type="Gene3D" id="1.10.530.10">
    <property type="match status" value="1"/>
</dbReference>
<gene>
    <name evidence="6" type="ORF">AABB81_02105</name>
</gene>
<protein>
    <submittedName>
        <fullName evidence="6">Transporter substrate-binding domain-containing protein</fullName>
    </submittedName>
</protein>
<keyword evidence="3" id="KW-0732">Signal</keyword>
<evidence type="ECO:0000313" key="6">
    <source>
        <dbReference type="EMBL" id="MEL4454673.1"/>
    </source>
</evidence>
<dbReference type="CDD" id="cd01009">
    <property type="entry name" value="PBP2_YfhD_N"/>
    <property type="match status" value="1"/>
</dbReference>